<evidence type="ECO:0000256" key="3">
    <source>
        <dbReference type="ARBA" id="ARBA00022490"/>
    </source>
</evidence>
<reference evidence="13" key="1">
    <citation type="submission" date="2023-06" db="EMBL/GenBank/DDBJ databases">
        <title>Survivors Of The Sea: Transcriptome response of Skeletonema marinoi to long-term dormancy.</title>
        <authorList>
            <person name="Pinder M.I.M."/>
            <person name="Kourtchenko O."/>
            <person name="Robertson E.K."/>
            <person name="Larsson T."/>
            <person name="Maumus F."/>
            <person name="Osuna-Cruz C.M."/>
            <person name="Vancaester E."/>
            <person name="Stenow R."/>
            <person name="Vandepoele K."/>
            <person name="Ploug H."/>
            <person name="Bruchert V."/>
            <person name="Godhe A."/>
            <person name="Topel M."/>
        </authorList>
    </citation>
    <scope>NUCLEOTIDE SEQUENCE</scope>
    <source>
        <strain evidence="13">R05AC</strain>
    </source>
</reference>
<keyword evidence="6" id="KW-0443">Lipid metabolism</keyword>
<gene>
    <name evidence="13" type="ORF">QTG54_001191</name>
</gene>
<dbReference type="PROSITE" id="PS00098">
    <property type="entry name" value="THIOLASE_1"/>
    <property type="match status" value="1"/>
</dbReference>
<evidence type="ECO:0000256" key="4">
    <source>
        <dbReference type="ARBA" id="ARBA00022679"/>
    </source>
</evidence>
<feature type="domain" description="Thiolase C-terminal" evidence="12">
    <location>
        <begin position="376"/>
        <end position="515"/>
    </location>
</feature>
<name>A0AAD8YND1_9STRA</name>
<protein>
    <recommendedName>
        <fullName evidence="9">acetyl-CoA C-acyltransferase</fullName>
        <ecNumber evidence="9">2.3.1.16</ecNumber>
    </recommendedName>
</protein>
<keyword evidence="5" id="KW-0276">Fatty acid metabolism</keyword>
<comment type="similarity">
    <text evidence="2 10">Belongs to the thiolase-like superfamily. Thiolase family.</text>
</comment>
<dbReference type="NCBIfam" id="TIGR01930">
    <property type="entry name" value="AcCoA-C-Actrans"/>
    <property type="match status" value="1"/>
</dbReference>
<comment type="subcellular location">
    <subcellularLocation>
        <location evidence="1">Mitochondrion</location>
    </subcellularLocation>
</comment>
<dbReference type="InterPro" id="IPR020613">
    <property type="entry name" value="Thiolase_CS"/>
</dbReference>
<dbReference type="SUPFAM" id="SSF53901">
    <property type="entry name" value="Thiolase-like"/>
    <property type="match status" value="2"/>
</dbReference>
<dbReference type="Pfam" id="PF02803">
    <property type="entry name" value="Thiolase_C"/>
    <property type="match status" value="1"/>
</dbReference>
<proteinExistence type="inferred from homology"/>
<dbReference type="GO" id="GO:0005739">
    <property type="term" value="C:mitochondrion"/>
    <property type="evidence" value="ECO:0007669"/>
    <property type="project" value="UniProtKB-SubCell"/>
</dbReference>
<evidence type="ECO:0000256" key="7">
    <source>
        <dbReference type="ARBA" id="ARBA00023128"/>
    </source>
</evidence>
<organism evidence="13 14">
    <name type="scientific">Skeletonema marinoi</name>
    <dbReference type="NCBI Taxonomy" id="267567"/>
    <lineage>
        <taxon>Eukaryota</taxon>
        <taxon>Sar</taxon>
        <taxon>Stramenopiles</taxon>
        <taxon>Ochrophyta</taxon>
        <taxon>Bacillariophyta</taxon>
        <taxon>Coscinodiscophyceae</taxon>
        <taxon>Thalassiosirophycidae</taxon>
        <taxon>Thalassiosirales</taxon>
        <taxon>Skeletonemataceae</taxon>
        <taxon>Skeletonema</taxon>
        <taxon>Skeletonema marinoi-dohrnii complex</taxon>
    </lineage>
</organism>
<accession>A0AAD8YND1</accession>
<dbReference type="PANTHER" id="PTHR18919:SF153">
    <property type="entry name" value="TRIFUNCTIONAL ENZYME SUBUNIT BETA, MITOCHONDRIAL"/>
    <property type="match status" value="1"/>
</dbReference>
<evidence type="ECO:0000313" key="14">
    <source>
        <dbReference type="Proteomes" id="UP001224775"/>
    </source>
</evidence>
<dbReference type="PROSITE" id="PS00737">
    <property type="entry name" value="THIOLASE_2"/>
    <property type="match status" value="1"/>
</dbReference>
<dbReference type="InterPro" id="IPR020616">
    <property type="entry name" value="Thiolase_N"/>
</dbReference>
<keyword evidence="14" id="KW-1185">Reference proteome</keyword>
<evidence type="ECO:0000256" key="8">
    <source>
        <dbReference type="ARBA" id="ARBA00023315"/>
    </source>
</evidence>
<evidence type="ECO:0000256" key="6">
    <source>
        <dbReference type="ARBA" id="ARBA00023098"/>
    </source>
</evidence>
<feature type="domain" description="Thiolase N-terminal" evidence="11">
    <location>
        <begin position="97"/>
        <end position="368"/>
    </location>
</feature>
<dbReference type="InterPro" id="IPR016039">
    <property type="entry name" value="Thiolase-like"/>
</dbReference>
<dbReference type="InterPro" id="IPR020615">
    <property type="entry name" value="Thiolase_acyl_enz_int_AS"/>
</dbReference>
<keyword evidence="7" id="KW-0496">Mitochondrion</keyword>
<keyword evidence="8 10" id="KW-0012">Acyltransferase</keyword>
<feature type="non-terminal residue" evidence="13">
    <location>
        <position position="518"/>
    </location>
</feature>
<dbReference type="EC" id="2.3.1.16" evidence="9"/>
<sequence>CSDPKIASLDGSLTPSPIYRCKAALPHSTLIGIIIHRYQRTQHHIIMLSSRLLLRSSSVSSSRRAAALLPSSSSSSAQHSSFSTTAQKNNGNKATNVVVVDGVRLPFAMSSTIYEDQLAVDLQRLAYQGLVTKTALNKEDVDYILSGTVIQEVRTSNIAREAAINAGFPASIGAHTVSMACISSSVAISSAAEKIISGKASVVLAGGVETFSDTPIRLSRHLRQKLITMSKAMKKGGPIGAVRHLLKGLKMKDISLEVPAIANYTTGEVMGVSSDKLSAKFGVSRLEQDEFTVRSHSMAGKAHADGWYDGEIVPYKGSTEENGIKATSTVEKVSKLKPAFVKPHGTHTAANSSYLTDGAAASLIMSEEKALELGFKPLCYIRDWSFKACDPFDELLLGPTYCSQEVLSRNNLNLESDIGVFEIHEAFAGQILSNLVAMNSQAFADANFGGKKVGEVDMSKLNTKGGSLAVGHPFGATGSRLVTTAAKRLQAENERFALIAACADGGLGHACILERYDN</sequence>
<keyword evidence="3" id="KW-0963">Cytoplasm</keyword>
<dbReference type="GO" id="GO:0003985">
    <property type="term" value="F:acetyl-CoA C-acetyltransferase activity"/>
    <property type="evidence" value="ECO:0007669"/>
    <property type="project" value="TreeGrafter"/>
</dbReference>
<dbReference type="Proteomes" id="UP001224775">
    <property type="component" value="Unassembled WGS sequence"/>
</dbReference>
<dbReference type="Gene3D" id="3.40.47.10">
    <property type="match status" value="1"/>
</dbReference>
<dbReference type="FunFam" id="3.40.47.10:FF:000011">
    <property type="entry name" value="3-ketoacyl-CoA thiolase"/>
    <property type="match status" value="1"/>
</dbReference>
<dbReference type="CDD" id="cd00751">
    <property type="entry name" value="thiolase"/>
    <property type="match status" value="1"/>
</dbReference>
<evidence type="ECO:0000313" key="13">
    <source>
        <dbReference type="EMBL" id="KAK1749252.1"/>
    </source>
</evidence>
<evidence type="ECO:0000259" key="12">
    <source>
        <dbReference type="Pfam" id="PF02803"/>
    </source>
</evidence>
<dbReference type="GO" id="GO:0006635">
    <property type="term" value="P:fatty acid beta-oxidation"/>
    <property type="evidence" value="ECO:0007669"/>
    <property type="project" value="TreeGrafter"/>
</dbReference>
<evidence type="ECO:0000256" key="9">
    <source>
        <dbReference type="ARBA" id="ARBA00024073"/>
    </source>
</evidence>
<comment type="caution">
    <text evidence="13">The sequence shown here is derived from an EMBL/GenBank/DDBJ whole genome shotgun (WGS) entry which is preliminary data.</text>
</comment>
<dbReference type="InterPro" id="IPR020617">
    <property type="entry name" value="Thiolase_C"/>
</dbReference>
<dbReference type="AlphaFoldDB" id="A0AAD8YND1"/>
<evidence type="ECO:0000259" key="11">
    <source>
        <dbReference type="Pfam" id="PF00108"/>
    </source>
</evidence>
<dbReference type="PANTHER" id="PTHR18919">
    <property type="entry name" value="ACETYL-COA C-ACYLTRANSFERASE"/>
    <property type="match status" value="1"/>
</dbReference>
<evidence type="ECO:0000256" key="5">
    <source>
        <dbReference type="ARBA" id="ARBA00022832"/>
    </source>
</evidence>
<dbReference type="InterPro" id="IPR002155">
    <property type="entry name" value="Thiolase"/>
</dbReference>
<dbReference type="EMBL" id="JATAAI010000001">
    <property type="protein sequence ID" value="KAK1749252.1"/>
    <property type="molecule type" value="Genomic_DNA"/>
</dbReference>
<keyword evidence="4 10" id="KW-0808">Transferase</keyword>
<evidence type="ECO:0000256" key="2">
    <source>
        <dbReference type="ARBA" id="ARBA00010982"/>
    </source>
</evidence>
<evidence type="ECO:0000256" key="1">
    <source>
        <dbReference type="ARBA" id="ARBA00004173"/>
    </source>
</evidence>
<dbReference type="Pfam" id="PF00108">
    <property type="entry name" value="Thiolase_N"/>
    <property type="match status" value="1"/>
</dbReference>
<evidence type="ECO:0000256" key="10">
    <source>
        <dbReference type="RuleBase" id="RU003557"/>
    </source>
</evidence>